<evidence type="ECO:0000313" key="4">
    <source>
        <dbReference type="EMBL" id="MBU3820038.1"/>
    </source>
</evidence>
<feature type="region of interest" description="Disordered" evidence="2">
    <location>
        <begin position="114"/>
        <end position="134"/>
    </location>
</feature>
<dbReference type="AlphaFoldDB" id="A0A9E2KLQ2"/>
<keyword evidence="3" id="KW-1133">Transmembrane helix</keyword>
<evidence type="ECO:0000256" key="3">
    <source>
        <dbReference type="SAM" id="Phobius"/>
    </source>
</evidence>
<organism evidence="4 5">
    <name type="scientific">Candidatus Faecalibacterium intestinavium</name>
    <dbReference type="NCBI Taxonomy" id="2838580"/>
    <lineage>
        <taxon>Bacteria</taxon>
        <taxon>Bacillati</taxon>
        <taxon>Bacillota</taxon>
        <taxon>Clostridia</taxon>
        <taxon>Eubacteriales</taxon>
        <taxon>Oscillospiraceae</taxon>
        <taxon>Faecalibacterium</taxon>
    </lineage>
</organism>
<gene>
    <name evidence="4" type="ORF">H9864_06685</name>
</gene>
<dbReference type="EMBL" id="JAHLFH010000138">
    <property type="protein sequence ID" value="MBU3820038.1"/>
    <property type="molecule type" value="Genomic_DNA"/>
</dbReference>
<sequence length="276" mass="30218">MKINRSDGSHNVSDNQKVAHINGRYGIIKTLITVVGTMFATSGGIFYFVNNSNYITPKGQETISQQEADLQSLQSTYADLQDQYTALEESAQNLQIAYEEALAKLESLSQTEGQTAASVAQTPEQTNGGTTKLTSLPVIGNNNDYYNHVYNNPENSGSARSNLGDVFNSCISMRDDGNIDFFLNSEYQSLTFTLCISEGTRDIDNHYSSISIYSVDGNGENESLTQLYSSPSVTMGFIPTQIPPIDVSGVTHLRISFYGDNNPYGPRIILGDPQLQ</sequence>
<accession>A0A9E2KLQ2</accession>
<keyword evidence="3" id="KW-0812">Transmembrane</keyword>
<proteinExistence type="predicted"/>
<feature type="transmembrane region" description="Helical" evidence="3">
    <location>
        <begin position="27"/>
        <end position="49"/>
    </location>
</feature>
<evidence type="ECO:0000256" key="2">
    <source>
        <dbReference type="SAM" id="MobiDB-lite"/>
    </source>
</evidence>
<reference evidence="4" key="1">
    <citation type="journal article" date="2021" name="PeerJ">
        <title>Extensive microbial diversity within the chicken gut microbiome revealed by metagenomics and culture.</title>
        <authorList>
            <person name="Gilroy R."/>
            <person name="Ravi A."/>
            <person name="Getino M."/>
            <person name="Pursley I."/>
            <person name="Horton D.L."/>
            <person name="Alikhan N.F."/>
            <person name="Baker D."/>
            <person name="Gharbi K."/>
            <person name="Hall N."/>
            <person name="Watson M."/>
            <person name="Adriaenssens E.M."/>
            <person name="Foster-Nyarko E."/>
            <person name="Jarju S."/>
            <person name="Secka A."/>
            <person name="Antonio M."/>
            <person name="Oren A."/>
            <person name="Chaudhuri R.R."/>
            <person name="La Ragione R."/>
            <person name="Hildebrand F."/>
            <person name="Pallen M.J."/>
        </authorList>
    </citation>
    <scope>NUCLEOTIDE SEQUENCE</scope>
    <source>
        <strain evidence="4">742</strain>
    </source>
</reference>
<feature type="coiled-coil region" evidence="1">
    <location>
        <begin position="63"/>
        <end position="111"/>
    </location>
</feature>
<name>A0A9E2KLQ2_9FIRM</name>
<protein>
    <submittedName>
        <fullName evidence="4">Uncharacterized protein</fullName>
    </submittedName>
</protein>
<evidence type="ECO:0000313" key="5">
    <source>
        <dbReference type="Proteomes" id="UP000824178"/>
    </source>
</evidence>
<comment type="caution">
    <text evidence="4">The sequence shown here is derived from an EMBL/GenBank/DDBJ whole genome shotgun (WGS) entry which is preliminary data.</text>
</comment>
<keyword evidence="3" id="KW-0472">Membrane</keyword>
<dbReference type="Proteomes" id="UP000824178">
    <property type="component" value="Unassembled WGS sequence"/>
</dbReference>
<reference evidence="4" key="2">
    <citation type="submission" date="2021-04" db="EMBL/GenBank/DDBJ databases">
        <authorList>
            <person name="Gilroy R."/>
        </authorList>
    </citation>
    <scope>NUCLEOTIDE SEQUENCE</scope>
    <source>
        <strain evidence="4">742</strain>
    </source>
</reference>
<keyword evidence="1" id="KW-0175">Coiled coil</keyword>
<evidence type="ECO:0000256" key="1">
    <source>
        <dbReference type="SAM" id="Coils"/>
    </source>
</evidence>